<name>A0ABW2AFF6_9MICO</name>
<evidence type="ECO:0000313" key="2">
    <source>
        <dbReference type="EMBL" id="MFC6705531.1"/>
    </source>
</evidence>
<keyword evidence="3" id="KW-1185">Reference proteome</keyword>
<dbReference type="InterPro" id="IPR029058">
    <property type="entry name" value="AB_hydrolase_fold"/>
</dbReference>
<dbReference type="InterPro" id="IPR006311">
    <property type="entry name" value="TAT_signal"/>
</dbReference>
<comment type="caution">
    <text evidence="2">The sequence shown here is derived from an EMBL/GenBank/DDBJ whole genome shotgun (WGS) entry which is preliminary data.</text>
</comment>
<keyword evidence="2" id="KW-0378">Hydrolase</keyword>
<accession>A0ABW2AFF6</accession>
<evidence type="ECO:0000313" key="3">
    <source>
        <dbReference type="Proteomes" id="UP001596298"/>
    </source>
</evidence>
<dbReference type="Proteomes" id="UP001596298">
    <property type="component" value="Unassembled WGS sequence"/>
</dbReference>
<feature type="chain" id="PRO_5046911483" evidence="1">
    <location>
        <begin position="32"/>
        <end position="310"/>
    </location>
</feature>
<dbReference type="Gene3D" id="3.40.50.1820">
    <property type="entry name" value="alpha/beta hydrolase"/>
    <property type="match status" value="1"/>
</dbReference>
<reference evidence="3" key="1">
    <citation type="journal article" date="2019" name="Int. J. Syst. Evol. Microbiol.">
        <title>The Global Catalogue of Microorganisms (GCM) 10K type strain sequencing project: providing services to taxonomists for standard genome sequencing and annotation.</title>
        <authorList>
            <consortium name="The Broad Institute Genomics Platform"/>
            <consortium name="The Broad Institute Genome Sequencing Center for Infectious Disease"/>
            <person name="Wu L."/>
            <person name="Ma J."/>
        </authorList>
    </citation>
    <scope>NUCLEOTIDE SEQUENCE [LARGE SCALE GENOMIC DNA]</scope>
    <source>
        <strain evidence="3">CCUG 58127</strain>
    </source>
</reference>
<proteinExistence type="predicted"/>
<dbReference type="EMBL" id="JBHSWH010000001">
    <property type="protein sequence ID" value="MFC6705531.1"/>
    <property type="molecule type" value="Genomic_DNA"/>
</dbReference>
<sequence length="310" mass="31097">MRLTRTTSLSLACAGTAAVLFAAAAAPAAHATSTLPVGGLGEAAAGYAFHPDSSPGVNDWSCQPSAAHPDPVVLLPGTLANIGANFVALAPMLKNAGYCVYGTNFGMTWLSAGGRVGGLDTETTSGNQVSAFVDKVLASTGAQKVDIVGHSQGGSMGVNYLKLHDGGNKVGTYVGWAQSSNGTTLSGIVTAAQALGALGIANVGIAAFGAPGVRDQEVGSAYNTQTAAIPLPQGPKYVTIQTTHDQVVTPYATQSMPGAQNIVLQNLCPNDPTGHVGLFLDSPTLQLTMNALGGGPADFQPSCTGYGPAL</sequence>
<evidence type="ECO:0000256" key="1">
    <source>
        <dbReference type="SAM" id="SignalP"/>
    </source>
</evidence>
<dbReference type="SUPFAM" id="SSF53474">
    <property type="entry name" value="alpha/beta-Hydrolases"/>
    <property type="match status" value="1"/>
</dbReference>
<dbReference type="PROSITE" id="PS51318">
    <property type="entry name" value="TAT"/>
    <property type="match status" value="1"/>
</dbReference>
<protein>
    <submittedName>
        <fullName evidence="2">Lipase family alpha/beta hydrolase</fullName>
    </submittedName>
</protein>
<feature type="signal peptide" evidence="1">
    <location>
        <begin position="1"/>
        <end position="31"/>
    </location>
</feature>
<dbReference type="PANTHER" id="PTHR32015">
    <property type="entry name" value="FASTING INDUCED LIPASE"/>
    <property type="match status" value="1"/>
</dbReference>
<organism evidence="2 3">
    <name type="scientific">Flexivirga alba</name>
    <dbReference type="NCBI Taxonomy" id="702742"/>
    <lineage>
        <taxon>Bacteria</taxon>
        <taxon>Bacillati</taxon>
        <taxon>Actinomycetota</taxon>
        <taxon>Actinomycetes</taxon>
        <taxon>Micrococcales</taxon>
        <taxon>Dermacoccaceae</taxon>
        <taxon>Flexivirga</taxon>
    </lineage>
</organism>
<keyword evidence="1" id="KW-0732">Signal</keyword>
<dbReference type="Pfam" id="PF01674">
    <property type="entry name" value="Lipase_2"/>
    <property type="match status" value="1"/>
</dbReference>
<dbReference type="InterPro" id="IPR002918">
    <property type="entry name" value="Lipase_EstA/Esterase_EstB"/>
</dbReference>
<dbReference type="RefSeq" id="WP_382400748.1">
    <property type="nucleotide sequence ID" value="NZ_JBHSWH010000001.1"/>
</dbReference>
<dbReference type="PANTHER" id="PTHR32015:SF1">
    <property type="entry name" value="LIPASE"/>
    <property type="match status" value="1"/>
</dbReference>
<gene>
    <name evidence="2" type="ORF">ACFQDH_09680</name>
</gene>
<dbReference type="GO" id="GO:0016787">
    <property type="term" value="F:hydrolase activity"/>
    <property type="evidence" value="ECO:0007669"/>
    <property type="project" value="UniProtKB-KW"/>
</dbReference>